<keyword evidence="3" id="KW-0732">Signal</keyword>
<feature type="region of interest" description="Disordered" evidence="5">
    <location>
        <begin position="1"/>
        <end position="158"/>
    </location>
</feature>
<name>A0AAC9B2T5_9LACO</name>
<dbReference type="Gene3D" id="2.60.40.4300">
    <property type="match status" value="1"/>
</dbReference>
<dbReference type="InterPro" id="IPR013320">
    <property type="entry name" value="ConA-like_dom_sf"/>
</dbReference>
<feature type="compositionally biased region" description="Low complexity" evidence="5">
    <location>
        <begin position="83"/>
        <end position="100"/>
    </location>
</feature>
<organism evidence="7 8">
    <name type="scientific">Pediococcus damnosus</name>
    <dbReference type="NCBI Taxonomy" id="51663"/>
    <lineage>
        <taxon>Bacteria</taxon>
        <taxon>Bacillati</taxon>
        <taxon>Bacillota</taxon>
        <taxon>Bacilli</taxon>
        <taxon>Lactobacillales</taxon>
        <taxon>Lactobacillaceae</taxon>
        <taxon>Pediococcus</taxon>
    </lineage>
</organism>
<reference evidence="7 8" key="1">
    <citation type="journal article" date="2016" name="PLoS ONE">
        <title>The Identification of Novel Diagnostic Marker Genes for the Detection of Beer Spoiling Pediococcus damnosus Strains Using the BlAst Diagnostic Gene findEr.</title>
        <authorList>
            <person name="Behr J."/>
            <person name="Geissler A.J."/>
            <person name="Schmid J."/>
            <person name="Zehe A."/>
            <person name="Vogel R.F."/>
        </authorList>
    </citation>
    <scope>NUCLEOTIDE SEQUENCE [LARGE SCALE GENOMIC DNA]</scope>
    <source>
        <strain evidence="7 8">TMW 2.1533</strain>
    </source>
</reference>
<dbReference type="Gene3D" id="2.60.120.200">
    <property type="match status" value="1"/>
</dbReference>
<feature type="compositionally biased region" description="Polar residues" evidence="5">
    <location>
        <begin position="101"/>
        <end position="111"/>
    </location>
</feature>
<dbReference type="InterPro" id="IPR056573">
    <property type="entry name" value="Lectin_L-type_dom"/>
</dbReference>
<evidence type="ECO:0000313" key="7">
    <source>
        <dbReference type="EMBL" id="AMV63189.1"/>
    </source>
</evidence>
<dbReference type="InterPro" id="IPR019931">
    <property type="entry name" value="LPXTG_anchor"/>
</dbReference>
<feature type="region of interest" description="Disordered" evidence="5">
    <location>
        <begin position="1275"/>
        <end position="1301"/>
    </location>
</feature>
<feature type="compositionally biased region" description="Low complexity" evidence="5">
    <location>
        <begin position="24"/>
        <end position="36"/>
    </location>
</feature>
<evidence type="ECO:0000256" key="4">
    <source>
        <dbReference type="ARBA" id="ARBA00023088"/>
    </source>
</evidence>
<accession>A0AAC9B2T5</accession>
<dbReference type="Gene3D" id="3.10.20.320">
    <property type="entry name" value="Putative peptidoglycan bound protein (lpxtg motif)"/>
    <property type="match status" value="2"/>
</dbReference>
<evidence type="ECO:0000259" key="6">
    <source>
        <dbReference type="Pfam" id="PF00746"/>
    </source>
</evidence>
<feature type="compositionally biased region" description="Polar residues" evidence="5">
    <location>
        <begin position="140"/>
        <end position="158"/>
    </location>
</feature>
<dbReference type="RefSeq" id="WP_062904531.1">
    <property type="nucleotide sequence ID" value="NZ_CP012275.1"/>
</dbReference>
<feature type="compositionally biased region" description="Low complexity" evidence="5">
    <location>
        <begin position="112"/>
        <end position="139"/>
    </location>
</feature>
<dbReference type="Pfam" id="PF18483">
    <property type="entry name" value="Lectin_L-type_dom"/>
    <property type="match status" value="1"/>
</dbReference>
<evidence type="ECO:0000256" key="3">
    <source>
        <dbReference type="ARBA" id="ARBA00022729"/>
    </source>
</evidence>
<feature type="compositionally biased region" description="Low complexity" evidence="5">
    <location>
        <begin position="53"/>
        <end position="74"/>
    </location>
</feature>
<feature type="domain" description="Gram-positive cocci surface proteins LPxTG" evidence="6">
    <location>
        <begin position="1294"/>
        <end position="1335"/>
    </location>
</feature>
<dbReference type="Proteomes" id="UP000076405">
    <property type="component" value="Chromosome"/>
</dbReference>
<feature type="compositionally biased region" description="Polar residues" evidence="5">
    <location>
        <begin position="1"/>
        <end position="23"/>
    </location>
</feature>
<proteinExistence type="predicted"/>
<protein>
    <submittedName>
        <fullName evidence="7">Flavocytochrome C sulfide dehydrogenase</fullName>
    </submittedName>
</protein>
<evidence type="ECO:0000256" key="2">
    <source>
        <dbReference type="ARBA" id="ARBA00022525"/>
    </source>
</evidence>
<dbReference type="SUPFAM" id="SSF49899">
    <property type="entry name" value="Concanavalin A-like lectins/glucanases"/>
    <property type="match status" value="1"/>
</dbReference>
<keyword evidence="1" id="KW-0134">Cell wall</keyword>
<dbReference type="Pfam" id="PF00746">
    <property type="entry name" value="Gram_pos_anchor"/>
    <property type="match status" value="1"/>
</dbReference>
<evidence type="ECO:0000313" key="8">
    <source>
        <dbReference type="Proteomes" id="UP000076405"/>
    </source>
</evidence>
<dbReference type="CDD" id="cd01951">
    <property type="entry name" value="lectin_L-type"/>
    <property type="match status" value="1"/>
</dbReference>
<feature type="compositionally biased region" description="Polar residues" evidence="5">
    <location>
        <begin position="1279"/>
        <end position="1293"/>
    </location>
</feature>
<sequence length="1337" mass="141621">MSKSVNAATVKSADESTVTSQAASQDSKASLTTSSSDSEKTNSKVDVNSNTDETATSSESTSSAAKSAATVSKAQNDTSATRAAVESSSVSDATSASISSPTEATKPANSETTDNTVVATNNSSSNSSVASTTSTATSSKQVNVTSRSDSAESTTKTTVIPELPTGVSAVTKNDGKLVVSLPDDASTTLIKSVQNAFANYTEPVTLETKAADAAAPAGTVVVTADNFLDYFKLNGTATYNKGAVTFTSDNPDQSGNVTLKNKISTDQSFTLTGQINLGNKSQQAGADGLSLGFHDGDTDAVGMDGGSLGFGGLENAFGWKADTYWDSQPINNADTGYFDADPQKYHNNHYNWFNSSSSSFGGFVHTELVNGKNKAITEDGTNGTKDLTKEIKDPNGQFKDFTVSYNGTTKSLTVTYDGKNWNEDVSNYIGDSNSLSLFIAAATGTSFNLQQLRNINLTYVALGVTNIQYVDDDNNGKQVGDLVELTSGNDGTATWDATVGSTVWKKASIANSENYKLAVGQDTSGDYTFDVSDNAPIVIHLNHVHSSVLPDTFNGKTTAEVTYSGAGENTPSKESQTVTWTTDTDMVTGAVTYIPNKSYTQVDTPDILGYTPTHNYVPAVELSATTEIPSDVETVNVNYMPNTANIKINYVAVDNGGNQVLISSETLEGFHGEGSSYTATVPTGYHFTVNTDGAAQEVTKEFKFNSLENQTLTFFVASDEPQTGNGTKHYEITIHTADETKAAQEKIADLIAKDKEKGIISTGKVSLVPTNEGVSTSHELGNGTKHYEITIHTTDETKAAQEKIADLIAKDKDNGIISTGKVSLIPTNEGVSTSHELGNGTKHYEIIVHTTAEIAAAQAKIHAMIAADETNGITSTGKVVLAPTDDAVSTSHELGNGTKHYEITIHTADETKAAQGKIADLIAKDKENGITSTGKVNLIPTNEGVSTSHELGNGTKHYEITIHTADETKVAQEKIADLIAKDKENGIISTGKVSLVPTNEGVSTSHELGNGTKHYEITIHTADETKVAQEKIADLIAKDKEKGIISTGKVSLIPTNEGVNTSHELGNGTKHYEITIHTADETKTAQDKIADLIAKDKDNGIISTGKVSLIPTNEGVNTSHELGNGTKHYEITIHTADETKTAQDKIADLIAKDKDNGIISTGKVSLIPTNEGVNTSHELGNGTKHYEITIHTADETKAAQGKIADLIAKDKENGITSTGKVNLIPTNEGVSTSRELLNHEFLNNDKKKTAQLLINHGNEHENVIKKTVIPTVNGKEATKNSATKSIDSSNADQNKTKVNRLPQTGEKQSAGLSELGFLAALCALFGFTFIPKRKHQD</sequence>
<evidence type="ECO:0000256" key="1">
    <source>
        <dbReference type="ARBA" id="ARBA00022512"/>
    </source>
</evidence>
<keyword evidence="2" id="KW-0964">Secreted</keyword>
<dbReference type="EMBL" id="CP012275">
    <property type="protein sequence ID" value="AMV63189.1"/>
    <property type="molecule type" value="Genomic_DNA"/>
</dbReference>
<gene>
    <name evidence="7" type="ORF">ADU70_1719</name>
</gene>
<keyword evidence="4" id="KW-0572">Peptidoglycan-anchor</keyword>
<evidence type="ECO:0000256" key="5">
    <source>
        <dbReference type="SAM" id="MobiDB-lite"/>
    </source>
</evidence>